<proteinExistence type="predicted"/>
<dbReference type="AlphaFoldDB" id="A0A8C1X0R6"/>
<dbReference type="PANTHER" id="PTHR34072">
    <property type="entry name" value="ENZYMATIC POLYPROTEIN-RELATED"/>
    <property type="match status" value="1"/>
</dbReference>
<dbReference type="SUPFAM" id="SSF56672">
    <property type="entry name" value="DNA/RNA polymerases"/>
    <property type="match status" value="1"/>
</dbReference>
<dbReference type="Ensembl" id="ENSCCRT00015075349.1">
    <property type="protein sequence ID" value="ENSCCRP00015072979.1"/>
    <property type="gene ID" value="ENSCCRG00015029550.1"/>
</dbReference>
<feature type="domain" description="Reverse transcriptase/retrotransposon-derived protein RNase H-like" evidence="1">
    <location>
        <begin position="23"/>
        <end position="85"/>
    </location>
</feature>
<dbReference type="Pfam" id="PF17919">
    <property type="entry name" value="RT_RNaseH_2"/>
    <property type="match status" value="1"/>
</dbReference>
<dbReference type="InterPro" id="IPR043502">
    <property type="entry name" value="DNA/RNA_pol_sf"/>
</dbReference>
<dbReference type="Gene3D" id="3.10.20.370">
    <property type="match status" value="1"/>
</dbReference>
<reference evidence="2" key="1">
    <citation type="submission" date="2025-08" db="UniProtKB">
        <authorList>
            <consortium name="Ensembl"/>
        </authorList>
    </citation>
    <scope>IDENTIFICATION</scope>
</reference>
<dbReference type="Proteomes" id="UP000694700">
    <property type="component" value="Unplaced"/>
</dbReference>
<organism evidence="2 3">
    <name type="scientific">Cyprinus carpio</name>
    <name type="common">Common carp</name>
    <dbReference type="NCBI Taxonomy" id="7962"/>
    <lineage>
        <taxon>Eukaryota</taxon>
        <taxon>Metazoa</taxon>
        <taxon>Chordata</taxon>
        <taxon>Craniata</taxon>
        <taxon>Vertebrata</taxon>
        <taxon>Euteleostomi</taxon>
        <taxon>Actinopterygii</taxon>
        <taxon>Neopterygii</taxon>
        <taxon>Teleostei</taxon>
        <taxon>Ostariophysi</taxon>
        <taxon>Cypriniformes</taxon>
        <taxon>Cyprinidae</taxon>
        <taxon>Cyprininae</taxon>
        <taxon>Cyprinus</taxon>
    </lineage>
</organism>
<dbReference type="InterPro" id="IPR041577">
    <property type="entry name" value="RT_RNaseH_2"/>
</dbReference>
<evidence type="ECO:0000259" key="1">
    <source>
        <dbReference type="Pfam" id="PF17919"/>
    </source>
</evidence>
<evidence type="ECO:0000313" key="3">
    <source>
        <dbReference type="Proteomes" id="UP000694700"/>
    </source>
</evidence>
<dbReference type="PANTHER" id="PTHR34072:SF52">
    <property type="entry name" value="RIBONUCLEASE H"/>
    <property type="match status" value="1"/>
</dbReference>
<protein>
    <recommendedName>
        <fullName evidence="1">Reverse transcriptase/retrotransposon-derived protein RNase H-like domain-containing protein</fullName>
    </recommendedName>
</protein>
<name>A0A8C1X0R6_CYPCA</name>
<accession>A0A8C1X0R6</accession>
<evidence type="ECO:0000313" key="2">
    <source>
        <dbReference type="Ensembl" id="ENSCCRP00015072979.1"/>
    </source>
</evidence>
<sequence>TRPWRARVLQSLGKTKPNDVLEWTDEHEHAFTDLKQRLCAAPTLGLPNPSNIFHIQVDAHEITLSGVLAQEHGGKLRPTAYYSQKNLWLNEELTHVHSRGLRCIGC</sequence>